<evidence type="ECO:0000313" key="6">
    <source>
        <dbReference type="Proteomes" id="UP001174909"/>
    </source>
</evidence>
<keyword evidence="6" id="KW-1185">Reference proteome</keyword>
<keyword evidence="2" id="KW-0139">CF(1)</keyword>
<feature type="non-terminal residue" evidence="5">
    <location>
        <position position="96"/>
    </location>
</feature>
<keyword evidence="4" id="KW-0732">Signal</keyword>
<gene>
    <name evidence="5" type="ORF">GBAR_LOCUS31490</name>
</gene>
<keyword evidence="1" id="KW-0375">Hydrogen ion transport</keyword>
<dbReference type="FunFam" id="1.20.5.440:FF:000002">
    <property type="entry name" value="ATP synthase subunit delta, mitochondrial"/>
    <property type="match status" value="1"/>
</dbReference>
<keyword evidence="3" id="KW-0066">ATP synthesis</keyword>
<dbReference type="InterPro" id="IPR036794">
    <property type="entry name" value="ATP_F1_dsu/esu_C_sf"/>
</dbReference>
<dbReference type="PANTHER" id="PTHR13822">
    <property type="entry name" value="ATP SYNTHASE DELTA/EPSILON CHAIN"/>
    <property type="match status" value="1"/>
</dbReference>
<dbReference type="GO" id="GO:0046933">
    <property type="term" value="F:proton-transporting ATP synthase activity, rotational mechanism"/>
    <property type="evidence" value="ECO:0007669"/>
    <property type="project" value="InterPro"/>
</dbReference>
<reference evidence="5" key="1">
    <citation type="submission" date="2023-03" db="EMBL/GenBank/DDBJ databases">
        <authorList>
            <person name="Steffen K."/>
            <person name="Cardenas P."/>
        </authorList>
    </citation>
    <scope>NUCLEOTIDE SEQUENCE</scope>
</reference>
<dbReference type="EMBL" id="CASHTH010004479">
    <property type="protein sequence ID" value="CAI8057833.1"/>
    <property type="molecule type" value="Genomic_DNA"/>
</dbReference>
<feature type="signal peptide" evidence="4">
    <location>
        <begin position="1"/>
        <end position="16"/>
    </location>
</feature>
<dbReference type="Gene3D" id="1.20.5.440">
    <property type="entry name" value="ATP synthase delta/epsilon subunit, C-terminal domain"/>
    <property type="match status" value="1"/>
</dbReference>
<keyword evidence="1" id="KW-0406">Ion transport</keyword>
<dbReference type="SUPFAM" id="SSF46604">
    <property type="entry name" value="Epsilon subunit of F1F0-ATP synthase C-terminal domain"/>
    <property type="match status" value="1"/>
</dbReference>
<dbReference type="InterPro" id="IPR001469">
    <property type="entry name" value="ATP_synth_F1_dsu/esu"/>
</dbReference>
<dbReference type="PANTHER" id="PTHR13822:SF7">
    <property type="entry name" value="ATP SYNTHASE SUBUNIT DELTA, MITOCHONDRIAL"/>
    <property type="match status" value="1"/>
</dbReference>
<name>A0AA35XGE2_GEOBA</name>
<dbReference type="Proteomes" id="UP001174909">
    <property type="component" value="Unassembled WGS sequence"/>
</dbReference>
<dbReference type="GO" id="GO:0045259">
    <property type="term" value="C:proton-transporting ATP synthase complex"/>
    <property type="evidence" value="ECO:0007669"/>
    <property type="project" value="UniProtKB-KW"/>
</dbReference>
<evidence type="ECO:0000256" key="1">
    <source>
        <dbReference type="ARBA" id="ARBA00022781"/>
    </source>
</evidence>
<dbReference type="AlphaFoldDB" id="A0AA35XGE2"/>
<protein>
    <submittedName>
        <fullName evidence="5">ATP synthase subunit delta, mitochondrial</fullName>
    </submittedName>
</protein>
<accession>A0AA35XGE2</accession>
<evidence type="ECO:0000256" key="3">
    <source>
        <dbReference type="ARBA" id="ARBA00023310"/>
    </source>
</evidence>
<feature type="chain" id="PRO_5041244671" evidence="4">
    <location>
        <begin position="17"/>
        <end position="96"/>
    </location>
</feature>
<keyword evidence="1" id="KW-0813">Transport</keyword>
<evidence type="ECO:0000313" key="5">
    <source>
        <dbReference type="EMBL" id="CAI8057833.1"/>
    </source>
</evidence>
<comment type="caution">
    <text evidence="5">The sequence shown here is derived from an EMBL/GenBank/DDBJ whole genome shotgun (WGS) entry which is preliminary data.</text>
</comment>
<evidence type="ECO:0000256" key="4">
    <source>
        <dbReference type="SAM" id="SignalP"/>
    </source>
</evidence>
<sequence>DPEIFWLALSLPSTSSLYCIVCAHSTASSGTVTVNADGTVQILAEEAYPLDMFDAQAARQGLDKCKQQRSSASSDAERAEADIGIELYENLIKALE</sequence>
<evidence type="ECO:0000256" key="2">
    <source>
        <dbReference type="ARBA" id="ARBA00023196"/>
    </source>
</evidence>
<proteinExistence type="predicted"/>
<organism evidence="5 6">
    <name type="scientific">Geodia barretti</name>
    <name type="common">Barrett's horny sponge</name>
    <dbReference type="NCBI Taxonomy" id="519541"/>
    <lineage>
        <taxon>Eukaryota</taxon>
        <taxon>Metazoa</taxon>
        <taxon>Porifera</taxon>
        <taxon>Demospongiae</taxon>
        <taxon>Heteroscleromorpha</taxon>
        <taxon>Tetractinellida</taxon>
        <taxon>Astrophorina</taxon>
        <taxon>Geodiidae</taxon>
        <taxon>Geodia</taxon>
    </lineage>
</organism>